<accession>A0A4Z2GCZ0</accession>
<dbReference type="AlphaFoldDB" id="A0A4Z2GCZ0"/>
<comment type="caution">
    <text evidence="1">The sequence shown here is derived from an EMBL/GenBank/DDBJ whole genome shotgun (WGS) entry which is preliminary data.</text>
</comment>
<gene>
    <name evidence="1" type="ORF">EYF80_039271</name>
</gene>
<name>A0A4Z2GCZ0_9TELE</name>
<keyword evidence="2" id="KW-1185">Reference proteome</keyword>
<evidence type="ECO:0000313" key="1">
    <source>
        <dbReference type="EMBL" id="TNN50522.1"/>
    </source>
</evidence>
<sequence>MKSQRTDACGCDRRHIFPGDTFQRRNFRPELKYLNFEASSRNSGQSALEFRSRSWKRKSLRRNGNFIVKVTELREPTGDVINPNTRASLGMCLALALADWDLLSA</sequence>
<protein>
    <submittedName>
        <fullName evidence="1">Uncharacterized protein</fullName>
    </submittedName>
</protein>
<reference evidence="1 2" key="1">
    <citation type="submission" date="2019-03" db="EMBL/GenBank/DDBJ databases">
        <title>First draft genome of Liparis tanakae, snailfish: a comprehensive survey of snailfish specific genes.</title>
        <authorList>
            <person name="Kim W."/>
            <person name="Song I."/>
            <person name="Jeong J.-H."/>
            <person name="Kim D."/>
            <person name="Kim S."/>
            <person name="Ryu S."/>
            <person name="Song J.Y."/>
            <person name="Lee S.K."/>
        </authorList>
    </citation>
    <scope>NUCLEOTIDE SEQUENCE [LARGE SCALE GENOMIC DNA]</scope>
    <source>
        <tissue evidence="1">Muscle</tissue>
    </source>
</reference>
<dbReference type="EMBL" id="SRLO01000614">
    <property type="protein sequence ID" value="TNN50522.1"/>
    <property type="molecule type" value="Genomic_DNA"/>
</dbReference>
<organism evidence="1 2">
    <name type="scientific">Liparis tanakae</name>
    <name type="common">Tanaka's snailfish</name>
    <dbReference type="NCBI Taxonomy" id="230148"/>
    <lineage>
        <taxon>Eukaryota</taxon>
        <taxon>Metazoa</taxon>
        <taxon>Chordata</taxon>
        <taxon>Craniata</taxon>
        <taxon>Vertebrata</taxon>
        <taxon>Euteleostomi</taxon>
        <taxon>Actinopterygii</taxon>
        <taxon>Neopterygii</taxon>
        <taxon>Teleostei</taxon>
        <taxon>Neoteleostei</taxon>
        <taxon>Acanthomorphata</taxon>
        <taxon>Eupercaria</taxon>
        <taxon>Perciformes</taxon>
        <taxon>Cottioidei</taxon>
        <taxon>Cottales</taxon>
        <taxon>Liparidae</taxon>
        <taxon>Liparis</taxon>
    </lineage>
</organism>
<evidence type="ECO:0000313" key="2">
    <source>
        <dbReference type="Proteomes" id="UP000314294"/>
    </source>
</evidence>
<dbReference type="Proteomes" id="UP000314294">
    <property type="component" value="Unassembled WGS sequence"/>
</dbReference>
<proteinExistence type="predicted"/>